<evidence type="ECO:0000256" key="6">
    <source>
        <dbReference type="ARBA" id="ARBA00022605"/>
    </source>
</evidence>
<evidence type="ECO:0000256" key="7">
    <source>
        <dbReference type="ARBA" id="ARBA00022723"/>
    </source>
</evidence>
<keyword evidence="10" id="KW-0170">Cobalt</keyword>
<dbReference type="NCBIfam" id="NF003474">
    <property type="entry name" value="PRK05111.1"/>
    <property type="match status" value="1"/>
</dbReference>
<dbReference type="OrthoDB" id="9809784at2"/>
<organism evidence="12 13">
    <name type="scientific">Candidatus Methylospira mobilis</name>
    <dbReference type="NCBI Taxonomy" id="1808979"/>
    <lineage>
        <taxon>Bacteria</taxon>
        <taxon>Pseudomonadati</taxon>
        <taxon>Pseudomonadota</taxon>
        <taxon>Gammaproteobacteria</taxon>
        <taxon>Methylococcales</taxon>
        <taxon>Methylococcaceae</taxon>
        <taxon>Candidatus Methylospira</taxon>
    </lineage>
</organism>
<dbReference type="GO" id="GO:0005737">
    <property type="term" value="C:cytoplasm"/>
    <property type="evidence" value="ECO:0007669"/>
    <property type="project" value="UniProtKB-SubCell"/>
</dbReference>
<name>A0A5Q0BL66_9GAMM</name>
<dbReference type="Gene3D" id="3.30.70.360">
    <property type="match status" value="1"/>
</dbReference>
<comment type="subcellular location">
    <subcellularLocation>
        <location evidence="2">Cytoplasm</location>
    </subcellularLocation>
</comment>
<dbReference type="InParanoid" id="A0A5Q0BL66"/>
<dbReference type="NCBIfam" id="TIGR01892">
    <property type="entry name" value="AcOrn-deacetyl"/>
    <property type="match status" value="1"/>
</dbReference>
<dbReference type="CDD" id="cd03894">
    <property type="entry name" value="M20_ArgE"/>
    <property type="match status" value="1"/>
</dbReference>
<dbReference type="GO" id="GO:0046872">
    <property type="term" value="F:metal ion binding"/>
    <property type="evidence" value="ECO:0007669"/>
    <property type="project" value="UniProtKB-KW"/>
</dbReference>
<dbReference type="SUPFAM" id="SSF55031">
    <property type="entry name" value="Bacterial exopeptidase dimerisation domain"/>
    <property type="match status" value="1"/>
</dbReference>
<dbReference type="PANTHER" id="PTHR43808">
    <property type="entry name" value="ACETYLORNITHINE DEACETYLASE"/>
    <property type="match status" value="1"/>
</dbReference>
<keyword evidence="7" id="KW-0479">Metal-binding</keyword>
<dbReference type="Proteomes" id="UP000325755">
    <property type="component" value="Chromosome"/>
</dbReference>
<evidence type="ECO:0000259" key="11">
    <source>
        <dbReference type="Pfam" id="PF07687"/>
    </source>
</evidence>
<accession>A0A5Q0BL66</accession>
<dbReference type="RefSeq" id="WP_153248849.1">
    <property type="nucleotide sequence ID" value="NZ_CP044205.1"/>
</dbReference>
<dbReference type="PROSITE" id="PS00759">
    <property type="entry name" value="ARGE_DAPE_CPG2_2"/>
    <property type="match status" value="1"/>
</dbReference>
<keyword evidence="13" id="KW-1185">Reference proteome</keyword>
<dbReference type="FunCoup" id="A0A5Q0BL66">
    <property type="interactions" value="254"/>
</dbReference>
<feature type="domain" description="Peptidase M20 dimerisation" evidence="11">
    <location>
        <begin position="180"/>
        <end position="288"/>
    </location>
</feature>
<dbReference type="InterPro" id="IPR010169">
    <property type="entry name" value="AcOrn-deacetyl"/>
</dbReference>
<dbReference type="InterPro" id="IPR036264">
    <property type="entry name" value="Bact_exopeptidase_dim_dom"/>
</dbReference>
<dbReference type="Pfam" id="PF07687">
    <property type="entry name" value="M20_dimer"/>
    <property type="match status" value="1"/>
</dbReference>
<keyword evidence="9" id="KW-0862">Zinc</keyword>
<dbReference type="InterPro" id="IPR002933">
    <property type="entry name" value="Peptidase_M20"/>
</dbReference>
<dbReference type="InterPro" id="IPR011650">
    <property type="entry name" value="Peptidase_M20_dimer"/>
</dbReference>
<dbReference type="PANTHER" id="PTHR43808:SF1">
    <property type="entry name" value="ACETYLORNITHINE DEACETYLASE"/>
    <property type="match status" value="1"/>
</dbReference>
<dbReference type="EC" id="3.5.1.16" evidence="12"/>
<keyword evidence="4" id="KW-0963">Cytoplasm</keyword>
<dbReference type="Pfam" id="PF01546">
    <property type="entry name" value="Peptidase_M20"/>
    <property type="match status" value="1"/>
</dbReference>
<dbReference type="InterPro" id="IPR001261">
    <property type="entry name" value="ArgE/DapE_CS"/>
</dbReference>
<comment type="similarity">
    <text evidence="3">Belongs to the peptidase M20A family. ArgE subfamily.</text>
</comment>
<evidence type="ECO:0000256" key="8">
    <source>
        <dbReference type="ARBA" id="ARBA00022801"/>
    </source>
</evidence>
<evidence type="ECO:0000256" key="9">
    <source>
        <dbReference type="ARBA" id="ARBA00022833"/>
    </source>
</evidence>
<comment type="cofactor">
    <cofactor evidence="1">
        <name>Zn(2+)</name>
        <dbReference type="ChEBI" id="CHEBI:29105"/>
    </cofactor>
</comment>
<dbReference type="FunFam" id="3.30.70.360:FF:000003">
    <property type="entry name" value="Acetylornithine deacetylase"/>
    <property type="match status" value="1"/>
</dbReference>
<evidence type="ECO:0000256" key="4">
    <source>
        <dbReference type="ARBA" id="ARBA00022490"/>
    </source>
</evidence>
<dbReference type="GO" id="GO:0008777">
    <property type="term" value="F:acetylornithine deacetylase activity"/>
    <property type="evidence" value="ECO:0007669"/>
    <property type="project" value="UniProtKB-EC"/>
</dbReference>
<evidence type="ECO:0000256" key="2">
    <source>
        <dbReference type="ARBA" id="ARBA00004496"/>
    </source>
</evidence>
<reference evidence="12 13" key="1">
    <citation type="submission" date="2019-09" db="EMBL/GenBank/DDBJ databases">
        <title>Ecophysiology of the spiral-shaped methanotroph Methylospira mobilis as revealed by the complete genome sequence.</title>
        <authorList>
            <person name="Oshkin I.Y."/>
            <person name="Dedysh S.N."/>
            <person name="Miroshnikov K."/>
            <person name="Danilova O.V."/>
            <person name="Hakobyan A."/>
            <person name="Liesack W."/>
        </authorList>
    </citation>
    <scope>NUCLEOTIDE SEQUENCE [LARGE SCALE GENOMIC DNA]</scope>
    <source>
        <strain evidence="12 13">Shm1</strain>
    </source>
</reference>
<proteinExistence type="inferred from homology"/>
<dbReference type="Gene3D" id="3.40.630.10">
    <property type="entry name" value="Zn peptidases"/>
    <property type="match status" value="1"/>
</dbReference>
<keyword evidence="6" id="KW-0028">Amino-acid biosynthesis</keyword>
<evidence type="ECO:0000256" key="5">
    <source>
        <dbReference type="ARBA" id="ARBA00022571"/>
    </source>
</evidence>
<sequence>MKTTKLPPLIRSIRELIATPSISSADAALDMSNAAVIDLLSDWYSAAGFRVSQQTVAPGKRNMIATLGGGTGSGEGLVLSGHTDTVPFDEGKWSKSPFAGEEAENRIYGLGSCDMKSFLAIALNAAQGIDAAKLRRPLTVLATADEEISMSGAKHLLGENMRLGRYAVIGEPTGLKPIRTHKGVMMESIHIHGQSGHSSDPALGANAIEGMYRVIGELLAWRAELQTQYRNPAFQVETPTLNLGVLKGGDNPNRICGHCELQIDIRPLPGMDLNELRERMNARLDSLLGDFPGLRIETRPLFDGLPPFETSQDADIVKACEYYTGQDSASVSFGTEAPLLARTGLETIILGPGNIAQAHQADEFLEVAQIQPAINILQQLIHRFCIEVR</sequence>
<evidence type="ECO:0000313" key="13">
    <source>
        <dbReference type="Proteomes" id="UP000325755"/>
    </source>
</evidence>
<dbReference type="InterPro" id="IPR050072">
    <property type="entry name" value="Peptidase_M20A"/>
</dbReference>
<dbReference type="AlphaFoldDB" id="A0A5Q0BL66"/>
<evidence type="ECO:0000256" key="10">
    <source>
        <dbReference type="ARBA" id="ARBA00023285"/>
    </source>
</evidence>
<dbReference type="EMBL" id="CP044205">
    <property type="protein sequence ID" value="QFY42857.1"/>
    <property type="molecule type" value="Genomic_DNA"/>
</dbReference>
<keyword evidence="8 12" id="KW-0378">Hydrolase</keyword>
<evidence type="ECO:0000256" key="1">
    <source>
        <dbReference type="ARBA" id="ARBA00001947"/>
    </source>
</evidence>
<keyword evidence="5" id="KW-0055">Arginine biosynthesis</keyword>
<gene>
    <name evidence="12" type="primary">argE</name>
    <name evidence="12" type="ORF">F6R98_09730</name>
</gene>
<dbReference type="KEGG" id="mmob:F6R98_09730"/>
<protein>
    <submittedName>
        <fullName evidence="12">Acetylornithine deacetylase</fullName>
        <ecNumber evidence="12">3.5.1.16</ecNumber>
    </submittedName>
</protein>
<evidence type="ECO:0000256" key="3">
    <source>
        <dbReference type="ARBA" id="ARBA00005691"/>
    </source>
</evidence>
<dbReference type="GO" id="GO:0006526">
    <property type="term" value="P:L-arginine biosynthetic process"/>
    <property type="evidence" value="ECO:0007669"/>
    <property type="project" value="UniProtKB-KW"/>
</dbReference>
<evidence type="ECO:0000313" key="12">
    <source>
        <dbReference type="EMBL" id="QFY42857.1"/>
    </source>
</evidence>
<dbReference type="SUPFAM" id="SSF53187">
    <property type="entry name" value="Zn-dependent exopeptidases"/>
    <property type="match status" value="1"/>
</dbReference>